<evidence type="ECO:0000256" key="4">
    <source>
        <dbReference type="ARBA" id="ARBA00015132"/>
    </source>
</evidence>
<feature type="binding site" evidence="9">
    <location>
        <position position="152"/>
    </location>
    <ligand>
        <name>substrate</name>
    </ligand>
</feature>
<dbReference type="GO" id="GO:0051287">
    <property type="term" value="F:NAD binding"/>
    <property type="evidence" value="ECO:0007669"/>
    <property type="project" value="InterPro"/>
</dbReference>
<dbReference type="PANTHER" id="PTHR11374:SF3">
    <property type="entry name" value="UDP-GLUCOSE 6-DEHYDROGENASE"/>
    <property type="match status" value="1"/>
</dbReference>
<dbReference type="SMART" id="SM00984">
    <property type="entry name" value="UDPG_MGDP_dh_C"/>
    <property type="match status" value="1"/>
</dbReference>
<dbReference type="EMBL" id="CACVKT020000344">
    <property type="protein sequence ID" value="CAC5358333.1"/>
    <property type="molecule type" value="Genomic_DNA"/>
</dbReference>
<dbReference type="SUPFAM" id="SSF48179">
    <property type="entry name" value="6-phosphogluconate dehydrogenase C-terminal domain-like"/>
    <property type="match status" value="1"/>
</dbReference>
<feature type="binding site" evidence="10">
    <location>
        <position position="237"/>
    </location>
    <ligand>
        <name>NAD(+)</name>
        <dbReference type="ChEBI" id="CHEBI:57540"/>
    </ligand>
</feature>
<dbReference type="InterPro" id="IPR036291">
    <property type="entry name" value="NAD(P)-bd_dom_sf"/>
</dbReference>
<dbReference type="Proteomes" id="UP000507470">
    <property type="component" value="Unassembled WGS sequence"/>
</dbReference>
<evidence type="ECO:0000256" key="8">
    <source>
        <dbReference type="PIRNR" id="PIRNR000124"/>
    </source>
</evidence>
<dbReference type="GO" id="GO:0005634">
    <property type="term" value="C:nucleus"/>
    <property type="evidence" value="ECO:0007669"/>
    <property type="project" value="TreeGrafter"/>
</dbReference>
<dbReference type="InterPro" id="IPR001732">
    <property type="entry name" value="UDP-Glc/GDP-Man_DH_N"/>
</dbReference>
<dbReference type="GO" id="GO:0006065">
    <property type="term" value="P:UDP-glucuronate biosynthetic process"/>
    <property type="evidence" value="ECO:0007669"/>
    <property type="project" value="UniProtKB-UniPathway"/>
</dbReference>
<dbReference type="SUPFAM" id="SSF52413">
    <property type="entry name" value="UDP-glucose/GDP-mannose dehydrogenase C-terminal domain"/>
    <property type="match status" value="1"/>
</dbReference>
<proteinExistence type="inferred from homology"/>
<dbReference type="InterPro" id="IPR014027">
    <property type="entry name" value="UDP-Glc/GDP-Man_DH_C"/>
</dbReference>
<dbReference type="EMBL" id="CACVKT020000344">
    <property type="protein sequence ID" value="CAC5358335.1"/>
    <property type="molecule type" value="Genomic_DNA"/>
</dbReference>
<dbReference type="PIRSF" id="PIRSF000124">
    <property type="entry name" value="UDPglc_GDPman_dh"/>
    <property type="match status" value="1"/>
</dbReference>
<keyword evidence="6 8" id="KW-0520">NAD</keyword>
<dbReference type="GO" id="GO:0006024">
    <property type="term" value="P:glycosaminoglycan biosynthetic process"/>
    <property type="evidence" value="ECO:0007669"/>
    <property type="project" value="TreeGrafter"/>
</dbReference>
<sequence>MTANIYSSVQINTPSKIFICVNTPTKNYGVGKGRAADLKYIESAARMIATVSTKSKIVVEKSTVPVKAAESIANILKANVKPGVKYQVLSNPEFLAEGTAVKDLLQPDRVLIGGDQTPEGHEAIQALCWVYGHWVSKDRIITMNTWSSELSKLAANAFLAQRISSINAMSAICESTGADVTEVAHAVGMDTRIGNKFLKASVGKCPVVVIDTRMNSKLKKISVMVVFQDLVAAVSQKDVLNLVYLCECLNLPEVAEYWQQVININDYQRRRFANKIIECLFNTVTNKNIAIFGFAFKKDTGDTRESAAIYICKYLMDEGAKLHIYDPKVEEKQLITELTHPAISDDPSRVKELVTIHKDPYKAAENTHALVVCTEWDEFINYDYEKIYGSMLKPAFLFDGRIILDHQKLMGLGFNVITIGKRLQRPNVHRPYAPAPAQ</sequence>
<evidence type="ECO:0000256" key="7">
    <source>
        <dbReference type="ARBA" id="ARBA00047473"/>
    </source>
</evidence>
<dbReference type="FunFam" id="1.20.5.100:FF:000001">
    <property type="entry name" value="UDP-glucose 6-dehydrogenase"/>
    <property type="match status" value="1"/>
</dbReference>
<dbReference type="SUPFAM" id="SSF51735">
    <property type="entry name" value="NAD(P)-binding Rossmann-fold domains"/>
    <property type="match status" value="1"/>
</dbReference>
<keyword evidence="13" id="KW-1185">Reference proteome</keyword>
<feature type="binding site" evidence="9">
    <location>
        <begin position="197"/>
        <end position="201"/>
    </location>
    <ligand>
        <name>substrate</name>
    </ligand>
</feature>
<evidence type="ECO:0000256" key="3">
    <source>
        <dbReference type="ARBA" id="ARBA00012954"/>
    </source>
</evidence>
<organism evidence="12 13">
    <name type="scientific">Mytilus coruscus</name>
    <name type="common">Sea mussel</name>
    <dbReference type="NCBI Taxonomy" id="42192"/>
    <lineage>
        <taxon>Eukaryota</taxon>
        <taxon>Metazoa</taxon>
        <taxon>Spiralia</taxon>
        <taxon>Lophotrochozoa</taxon>
        <taxon>Mollusca</taxon>
        <taxon>Bivalvia</taxon>
        <taxon>Autobranchia</taxon>
        <taxon>Pteriomorphia</taxon>
        <taxon>Mytilida</taxon>
        <taxon>Mytiloidea</taxon>
        <taxon>Mytilidae</taxon>
        <taxon>Mytilinae</taxon>
        <taxon>Mytilus</taxon>
    </lineage>
</organism>
<dbReference type="AlphaFoldDB" id="A0A6J7ZZK1"/>
<evidence type="ECO:0000256" key="2">
    <source>
        <dbReference type="ARBA" id="ARBA00006601"/>
    </source>
</evidence>
<reference evidence="12 13" key="1">
    <citation type="submission" date="2020-06" db="EMBL/GenBank/DDBJ databases">
        <authorList>
            <person name="Li R."/>
            <person name="Bekaert M."/>
        </authorList>
    </citation>
    <scope>NUCLEOTIDE SEQUENCE [LARGE SCALE GENOMIC DNA]</scope>
    <source>
        <strain evidence="13">wild</strain>
        <strain evidence="12">Wild</strain>
    </source>
</reference>
<dbReference type="InterPro" id="IPR028356">
    <property type="entry name" value="UDPglc_DH_euk"/>
</dbReference>
<feature type="binding site" evidence="10">
    <location>
        <position position="23"/>
    </location>
    <ligand>
        <name>NAD(+)</name>
        <dbReference type="ChEBI" id="CHEBI:57540"/>
    </ligand>
</feature>
<protein>
    <recommendedName>
        <fullName evidence="4 8">UDP-glucose 6-dehydrogenase</fullName>
        <ecNumber evidence="3 8">1.1.1.22</ecNumber>
    </recommendedName>
</protein>
<feature type="binding site" evidence="10">
    <location>
        <position position="97"/>
    </location>
    <ligand>
        <name>NAD(+)</name>
        <dbReference type="ChEBI" id="CHEBI:57540"/>
    </ligand>
</feature>
<dbReference type="InterPro" id="IPR036220">
    <property type="entry name" value="UDP-Glc/GDP-Man_DH_C_sf"/>
</dbReference>
<dbReference type="EC" id="1.1.1.22" evidence="3 8"/>
<dbReference type="InterPro" id="IPR008927">
    <property type="entry name" value="6-PGluconate_DH-like_C_sf"/>
</dbReference>
<dbReference type="InterPro" id="IPR014026">
    <property type="entry name" value="UDP-Glc/GDP-Man_DH_dimer"/>
</dbReference>
<gene>
    <name evidence="12" type="ORF">MCOR_1630</name>
</gene>
<dbReference type="Pfam" id="PF03721">
    <property type="entry name" value="UDPG_MGDP_dh_N"/>
    <property type="match status" value="1"/>
</dbReference>
<dbReference type="Pfam" id="PF03720">
    <property type="entry name" value="UDPG_MGDP_dh_C"/>
    <property type="match status" value="1"/>
</dbReference>
<dbReference type="InterPro" id="IPR017476">
    <property type="entry name" value="UDP-Glc/GDP-Man"/>
</dbReference>
<dbReference type="GO" id="GO:0003979">
    <property type="term" value="F:UDP-glucose 6-dehydrogenase activity"/>
    <property type="evidence" value="ECO:0007669"/>
    <property type="project" value="UniProtKB-EC"/>
</dbReference>
<dbReference type="GO" id="GO:0000271">
    <property type="term" value="P:polysaccharide biosynthetic process"/>
    <property type="evidence" value="ECO:0007669"/>
    <property type="project" value="InterPro"/>
</dbReference>
<feature type="binding site" evidence="10">
    <location>
        <position position="304"/>
    </location>
    <ligand>
        <name>NAD(+)</name>
        <dbReference type="ChEBI" id="CHEBI:57540"/>
    </ligand>
</feature>
<dbReference type="Pfam" id="PF00984">
    <property type="entry name" value="UDPG_MGDP_dh"/>
    <property type="match status" value="1"/>
</dbReference>
<dbReference type="PIRSF" id="PIRSF500134">
    <property type="entry name" value="UDPglc_DH_bac"/>
    <property type="match status" value="1"/>
</dbReference>
<feature type="binding site" evidence="10">
    <location>
        <position position="63"/>
    </location>
    <ligand>
        <name>NAD(+)</name>
        <dbReference type="ChEBI" id="CHEBI:57540"/>
    </ligand>
</feature>
<evidence type="ECO:0000256" key="10">
    <source>
        <dbReference type="PIRSR" id="PIRSR500134-3"/>
    </source>
</evidence>
<dbReference type="InterPro" id="IPR028357">
    <property type="entry name" value="UDPglc_DH_bac"/>
</dbReference>
<feature type="domain" description="UDP-glucose/GDP-mannose dehydrogenase C-terminal" evidence="11">
    <location>
        <begin position="290"/>
        <end position="406"/>
    </location>
</feature>
<name>A0A6J7ZZK1_MYTCO</name>
<dbReference type="Gene3D" id="3.40.50.720">
    <property type="entry name" value="NAD(P)-binding Rossmann-like Domain"/>
    <property type="match status" value="3"/>
</dbReference>
<evidence type="ECO:0000259" key="11">
    <source>
        <dbReference type="SMART" id="SM00984"/>
    </source>
</evidence>
<dbReference type="UniPathway" id="UPA00038">
    <property type="reaction ID" value="UER00491"/>
</dbReference>
<evidence type="ECO:0000256" key="9">
    <source>
        <dbReference type="PIRSR" id="PIRSR500134-2"/>
    </source>
</evidence>
<feature type="binding site" evidence="9">
    <location>
        <position position="297"/>
    </location>
    <ligand>
        <name>substrate</name>
    </ligand>
</feature>
<comment type="function">
    <text evidence="8">Involved in the biosynthesis of glycosaminoglycans; hyaluronan, chondroitin sulfate, and heparan sulfate.</text>
</comment>
<comment type="similarity">
    <text evidence="2 8">Belongs to the UDP-glucose/GDP-mannose dehydrogenase family.</text>
</comment>
<dbReference type="OrthoDB" id="5059218at2759"/>
<evidence type="ECO:0000313" key="12">
    <source>
        <dbReference type="EMBL" id="CAC5358335.1"/>
    </source>
</evidence>
<evidence type="ECO:0000256" key="1">
    <source>
        <dbReference type="ARBA" id="ARBA00004701"/>
    </source>
</evidence>
<feature type="binding site" evidence="9">
    <location>
        <begin position="94"/>
        <end position="97"/>
    </location>
    <ligand>
        <name>substrate</name>
    </ligand>
</feature>
<evidence type="ECO:0000256" key="5">
    <source>
        <dbReference type="ARBA" id="ARBA00023002"/>
    </source>
</evidence>
<evidence type="ECO:0000313" key="13">
    <source>
        <dbReference type="Proteomes" id="UP000507470"/>
    </source>
</evidence>
<accession>A0A6J7ZZK1</accession>
<dbReference type="PANTHER" id="PTHR11374">
    <property type="entry name" value="UDP-GLUCOSE DEHYDROGENASE/UDP-MANNAC DEHYDROGENASE"/>
    <property type="match status" value="1"/>
</dbReference>
<comment type="catalytic activity">
    <reaction evidence="7 8">
        <text>UDP-alpha-D-glucose + 2 NAD(+) + H2O = UDP-alpha-D-glucuronate + 2 NADH + 3 H(+)</text>
        <dbReference type="Rhea" id="RHEA:23596"/>
        <dbReference type="ChEBI" id="CHEBI:15377"/>
        <dbReference type="ChEBI" id="CHEBI:15378"/>
        <dbReference type="ChEBI" id="CHEBI:57540"/>
        <dbReference type="ChEBI" id="CHEBI:57945"/>
        <dbReference type="ChEBI" id="CHEBI:58052"/>
        <dbReference type="ChEBI" id="CHEBI:58885"/>
        <dbReference type="EC" id="1.1.1.22"/>
    </reaction>
</comment>
<evidence type="ECO:0000256" key="6">
    <source>
        <dbReference type="ARBA" id="ARBA00023027"/>
    </source>
</evidence>
<keyword evidence="5 8" id="KW-0560">Oxidoreductase</keyword>
<dbReference type="FunFam" id="3.40.50.720:FF:000114">
    <property type="entry name" value="UDP-glucose 6-dehydrogenase"/>
    <property type="match status" value="1"/>
</dbReference>
<comment type="pathway">
    <text evidence="1">Nucleotide-sugar biosynthesis; UDP-alpha-D-glucuronate biosynthesis; UDP-alpha-D-glucuronate from UDP-alpha-D-glucose: step 1/1.</text>
</comment>